<dbReference type="RefSeq" id="XP_004353443.1">
    <property type="nucleotide sequence ID" value="XM_004353391.1"/>
</dbReference>
<feature type="transmembrane region" description="Helical" evidence="2">
    <location>
        <begin position="127"/>
        <end position="147"/>
    </location>
</feature>
<dbReference type="OrthoDB" id="10262936at2759"/>
<evidence type="ECO:0000256" key="1">
    <source>
        <dbReference type="SAM" id="MobiDB-lite"/>
    </source>
</evidence>
<feature type="transmembrane region" description="Helical" evidence="2">
    <location>
        <begin position="626"/>
        <end position="646"/>
    </location>
</feature>
<gene>
    <name evidence="3" type="ORF">ACA1_074820</name>
</gene>
<feature type="transmembrane region" description="Helical" evidence="2">
    <location>
        <begin position="206"/>
        <end position="234"/>
    </location>
</feature>
<proteinExistence type="predicted"/>
<dbReference type="STRING" id="1257118.L8HFH3"/>
<evidence type="ECO:0000313" key="4">
    <source>
        <dbReference type="Proteomes" id="UP000011083"/>
    </source>
</evidence>
<dbReference type="InterPro" id="IPR011435">
    <property type="entry name" value="UmpAB"/>
</dbReference>
<feature type="region of interest" description="Disordered" evidence="1">
    <location>
        <begin position="369"/>
        <end position="420"/>
    </location>
</feature>
<feature type="transmembrane region" description="Helical" evidence="2">
    <location>
        <begin position="272"/>
        <end position="295"/>
    </location>
</feature>
<feature type="transmembrane region" description="Helical" evidence="2">
    <location>
        <begin position="153"/>
        <end position="174"/>
    </location>
</feature>
<sequence>MKMWKVCISRMMNFEPHHIHHNTTTTVPEQILAICNEGTHHRRHPKYVLRISFDQCKAVAPVSLYLFFFLLVVLAPARRLGRAAWGLMPLGHTIGRNLPLQLRASLVLAICFLLGVGVTIAEPAISALQAIGSLVAVERAAYLYAVLNEYTLFLILAVAVGVGFAASLGVLRFYRGWQMKPIILITLVPTILLSIVLHFNDELRPLIGLAWDCGAITTGPVTVPIVLAVGIGVASAKSVFAGKPATTIEEGQDKHTEDGDAEDDGDMGGFGIVTLASLMPVITVQVLGILLYALVDKADIEKYALKHDAIDGVQSWYDKTPQREVILSVRALVPLLVFLVLILKLVLKQRFPHVSLLDILFDHSHSHSGPSAAATPDFDGDGDLARRRRKRRRRRRRRRSRDGSGYHRADTAGSDDDEVGDGLEMVEFDVHVSHEDLGTRPGDDDHDGDGDDYDGDEADDAVEAKEKRATKRADAEKEGAEAEATDRKLVGGTPGGAEGPAAEVHTNWIYVYLVLALLGLMLFNIGLTQGSETGYLIPLTFMSLPKEHNHHHAQANATAAASAADASADSGDDDDNLMQPLYPYALGLSIALAFSFVLGFGATFAEPALRVLGKQAERLSQGRMKSNVLIYSVCVGVGAGITLGIVKITFHIPLLYLILPAYAFTVVLTLLSPEEFVNVAWDCGGVTTGPVTVPLVLALGLAFGNAVDANEGFGILTMASVGPIAAVLTVGLLLTTFAEPLQRVKAGVMRRCCPRRVEML</sequence>
<name>L8HFH3_ACACF</name>
<feature type="compositionally biased region" description="Basic and acidic residues" evidence="1">
    <location>
        <begin position="401"/>
        <end position="410"/>
    </location>
</feature>
<reference evidence="3 4" key="1">
    <citation type="journal article" date="2013" name="Genome Biol.">
        <title>Genome of Acanthamoeba castellanii highlights extensive lateral gene transfer and early evolution of tyrosine kinase signaling.</title>
        <authorList>
            <person name="Clarke M."/>
            <person name="Lohan A.J."/>
            <person name="Liu B."/>
            <person name="Lagkouvardos I."/>
            <person name="Roy S."/>
            <person name="Zafar N."/>
            <person name="Bertelli C."/>
            <person name="Schilde C."/>
            <person name="Kianianmomeni A."/>
            <person name="Burglin T.R."/>
            <person name="Frech C."/>
            <person name="Turcotte B."/>
            <person name="Kopec K.O."/>
            <person name="Synnott J.M."/>
            <person name="Choo C."/>
            <person name="Paponov I."/>
            <person name="Finkler A."/>
            <person name="Soon Heng Tan C."/>
            <person name="Hutchins A.P."/>
            <person name="Weinmeier T."/>
            <person name="Rattei T."/>
            <person name="Chu J.S."/>
            <person name="Gimenez G."/>
            <person name="Irimia M."/>
            <person name="Rigden D.J."/>
            <person name="Fitzpatrick D.A."/>
            <person name="Lorenzo-Morales J."/>
            <person name="Bateman A."/>
            <person name="Chiu C.H."/>
            <person name="Tang P."/>
            <person name="Hegemann P."/>
            <person name="Fromm H."/>
            <person name="Raoult D."/>
            <person name="Greub G."/>
            <person name="Miranda-Saavedra D."/>
            <person name="Chen N."/>
            <person name="Nash P."/>
            <person name="Ginger M.L."/>
            <person name="Horn M."/>
            <person name="Schaap P."/>
            <person name="Caler L."/>
            <person name="Loftus B."/>
        </authorList>
    </citation>
    <scope>NUCLEOTIDE SEQUENCE [LARGE SCALE GENOMIC DNA]</scope>
    <source>
        <strain evidence="3 4">Neff</strain>
    </source>
</reference>
<feature type="transmembrane region" description="Helical" evidence="2">
    <location>
        <begin position="581"/>
        <end position="605"/>
    </location>
</feature>
<feature type="transmembrane region" description="Helical" evidence="2">
    <location>
        <begin position="181"/>
        <end position="200"/>
    </location>
</feature>
<dbReference type="GeneID" id="14924912"/>
<feature type="transmembrane region" description="Helical" evidence="2">
    <location>
        <begin position="652"/>
        <end position="671"/>
    </location>
</feature>
<accession>L8HFH3</accession>
<feature type="region of interest" description="Disordered" evidence="1">
    <location>
        <begin position="434"/>
        <end position="494"/>
    </location>
</feature>
<feature type="compositionally biased region" description="Acidic residues" evidence="1">
    <location>
        <begin position="444"/>
        <end position="461"/>
    </location>
</feature>
<dbReference type="EMBL" id="KB007842">
    <property type="protein sequence ID" value="ELR23915.1"/>
    <property type="molecule type" value="Genomic_DNA"/>
</dbReference>
<feature type="transmembrane region" description="Helical" evidence="2">
    <location>
        <begin position="509"/>
        <end position="527"/>
    </location>
</feature>
<organism evidence="3 4">
    <name type="scientific">Acanthamoeba castellanii (strain ATCC 30010 / Neff)</name>
    <dbReference type="NCBI Taxonomy" id="1257118"/>
    <lineage>
        <taxon>Eukaryota</taxon>
        <taxon>Amoebozoa</taxon>
        <taxon>Discosea</taxon>
        <taxon>Longamoebia</taxon>
        <taxon>Centramoebida</taxon>
        <taxon>Acanthamoebidae</taxon>
        <taxon>Acanthamoeba</taxon>
    </lineage>
</organism>
<keyword evidence="2" id="KW-1133">Transmembrane helix</keyword>
<feature type="compositionally biased region" description="Basic and acidic residues" evidence="1">
    <location>
        <begin position="462"/>
        <end position="489"/>
    </location>
</feature>
<dbReference type="VEuPathDB" id="AmoebaDB:ACA1_074820"/>
<feature type="transmembrane region" description="Helical" evidence="2">
    <location>
        <begin position="325"/>
        <end position="347"/>
    </location>
</feature>
<evidence type="ECO:0000256" key="2">
    <source>
        <dbReference type="SAM" id="Phobius"/>
    </source>
</evidence>
<evidence type="ECO:0000313" key="3">
    <source>
        <dbReference type="EMBL" id="ELR23915.1"/>
    </source>
</evidence>
<feature type="transmembrane region" description="Helical" evidence="2">
    <location>
        <begin position="715"/>
        <end position="741"/>
    </location>
</feature>
<feature type="compositionally biased region" description="Basic residues" evidence="1">
    <location>
        <begin position="386"/>
        <end position="400"/>
    </location>
</feature>
<dbReference type="Pfam" id="PF07556">
    <property type="entry name" value="DUF1538"/>
    <property type="match status" value="2"/>
</dbReference>
<keyword evidence="2" id="KW-0812">Transmembrane</keyword>
<feature type="transmembrane region" description="Helical" evidence="2">
    <location>
        <begin position="58"/>
        <end position="80"/>
    </location>
</feature>
<feature type="transmembrane region" description="Helical" evidence="2">
    <location>
        <begin position="100"/>
        <end position="120"/>
    </location>
</feature>
<dbReference type="KEGG" id="acan:ACA1_074820"/>
<dbReference type="AlphaFoldDB" id="L8HFH3"/>
<feature type="compositionally biased region" description="Basic and acidic residues" evidence="1">
    <location>
        <begin position="434"/>
        <end position="443"/>
    </location>
</feature>
<dbReference type="OMA" id="LAICNEG"/>
<keyword evidence="2" id="KW-0472">Membrane</keyword>
<dbReference type="Proteomes" id="UP000011083">
    <property type="component" value="Unassembled WGS sequence"/>
</dbReference>
<feature type="transmembrane region" description="Helical" evidence="2">
    <location>
        <begin position="683"/>
        <end position="703"/>
    </location>
</feature>
<keyword evidence="4" id="KW-1185">Reference proteome</keyword>
<protein>
    <submittedName>
        <fullName evidence="3">Membrane protein, putative</fullName>
    </submittedName>
</protein>